<dbReference type="InterPro" id="IPR038734">
    <property type="entry name" value="YhaN_AAA"/>
</dbReference>
<keyword evidence="2" id="KW-0472">Membrane</keyword>
<evidence type="ECO:0000313" key="5">
    <source>
        <dbReference type="Proteomes" id="UP001595882"/>
    </source>
</evidence>
<dbReference type="RefSeq" id="WP_390251447.1">
    <property type="nucleotide sequence ID" value="NZ_JBHSDT010000004.1"/>
</dbReference>
<evidence type="ECO:0000259" key="3">
    <source>
        <dbReference type="Pfam" id="PF13514"/>
    </source>
</evidence>
<dbReference type="SUPFAM" id="SSF52540">
    <property type="entry name" value="P-loop containing nucleoside triphosphate hydrolases"/>
    <property type="match status" value="2"/>
</dbReference>
<dbReference type="Gene3D" id="3.40.50.300">
    <property type="entry name" value="P-loop containing nucleotide triphosphate hydrolases"/>
    <property type="match status" value="2"/>
</dbReference>
<feature type="coiled-coil region" evidence="1">
    <location>
        <begin position="603"/>
        <end position="633"/>
    </location>
</feature>
<evidence type="ECO:0000313" key="4">
    <source>
        <dbReference type="EMBL" id="MFC4403171.1"/>
    </source>
</evidence>
<accession>A0ABV8WX41</accession>
<feature type="coiled-coil region" evidence="1">
    <location>
        <begin position="745"/>
        <end position="809"/>
    </location>
</feature>
<evidence type="ECO:0000256" key="2">
    <source>
        <dbReference type="SAM" id="Phobius"/>
    </source>
</evidence>
<reference evidence="5" key="1">
    <citation type="journal article" date="2019" name="Int. J. Syst. Evol. Microbiol.">
        <title>The Global Catalogue of Microorganisms (GCM) 10K type strain sequencing project: providing services to taxonomists for standard genome sequencing and annotation.</title>
        <authorList>
            <consortium name="The Broad Institute Genomics Platform"/>
            <consortium name="The Broad Institute Genome Sequencing Center for Infectious Disease"/>
            <person name="Wu L."/>
            <person name="Ma J."/>
        </authorList>
    </citation>
    <scope>NUCLEOTIDE SEQUENCE [LARGE SCALE GENOMIC DNA]</scope>
    <source>
        <strain evidence="5">CCUG 37865</strain>
    </source>
</reference>
<organism evidence="4 5">
    <name type="scientific">Gracilibacillus xinjiangensis</name>
    <dbReference type="NCBI Taxonomy" id="1193282"/>
    <lineage>
        <taxon>Bacteria</taxon>
        <taxon>Bacillati</taxon>
        <taxon>Bacillota</taxon>
        <taxon>Bacilli</taxon>
        <taxon>Bacillales</taxon>
        <taxon>Bacillaceae</taxon>
        <taxon>Gracilibacillus</taxon>
    </lineage>
</organism>
<feature type="domain" description="YhaN AAA" evidence="3">
    <location>
        <begin position="1"/>
        <end position="198"/>
    </location>
</feature>
<comment type="caution">
    <text evidence="4">The sequence shown here is derived from an EMBL/GenBank/DDBJ whole genome shotgun (WGS) entry which is preliminary data.</text>
</comment>
<dbReference type="PANTHER" id="PTHR41259">
    <property type="entry name" value="DOUBLE-STRAND BREAK REPAIR RAD50 ATPASE, PUTATIVE-RELATED"/>
    <property type="match status" value="1"/>
</dbReference>
<dbReference type="Proteomes" id="UP001595882">
    <property type="component" value="Unassembled WGS sequence"/>
</dbReference>
<keyword evidence="2" id="KW-0812">Transmembrane</keyword>
<keyword evidence="5" id="KW-1185">Reference proteome</keyword>
<name>A0ABV8WX41_9BACI</name>
<dbReference type="EMBL" id="JBHSDT010000004">
    <property type="protein sequence ID" value="MFC4403171.1"/>
    <property type="molecule type" value="Genomic_DNA"/>
</dbReference>
<gene>
    <name evidence="4" type="ORF">ACFOY7_08785</name>
</gene>
<protein>
    <submittedName>
        <fullName evidence="4">AAA family ATPase</fullName>
    </submittedName>
</protein>
<dbReference type="Pfam" id="PF13514">
    <property type="entry name" value="AAA_27"/>
    <property type="match status" value="1"/>
</dbReference>
<keyword evidence="2" id="KW-1133">Transmembrane helix</keyword>
<feature type="coiled-coil region" evidence="1">
    <location>
        <begin position="399"/>
        <end position="426"/>
    </location>
</feature>
<sequence length="951" mass="112423">MRIEHVHIYGFGKWQDQQFSFHSSPFQQIVGENEAGKSTLRQFILYILFGQTMKKLDVFMPKQGAQIGGKLTISGIVPENIVVERIHGRNKGNAIIYLVNGEIKEEEWLKQKWKGIDRSYYEAIYTFDAMDLQKIHQLNNEALNEVLLAIGMTGSDRIYYTEKQLDKRRLELFKPYGKKPEINQLFDKLADLKEKLVSTKREEATYQKKLEEIKILENEIKLMEAKLQEMQTDYRTYEKKRTHYQMIESYFLLCQQLNRLRAPSKFPASGLARYYTLKENLLPIQSEANVLERTKQELTQQINQLQNEQLTAEQFETLQECASLMEEITYHKPMIEKMEREVNHYREELETKLQQLGIPLSIEALEEISFPFHLEELWSDLAKQKEQLEMEKQYIGEEIRSSERLLAELDKNIEQEQQNLMDEAILSQYKQEVDASAEYRNKQSQIKNYKKLARQLNKWTTISLLLLAAGIAFAILLLWQNQLQWAMVLAVITFLPFFGLKIASRLTDQWFRPEQQTGFHLSEQELTERKSVIEEQQIIQDSLTQLIGNRKKQNLEQLKLEERYYSVRARLQQLNEKIADQIAHYPFLEPINITYWSKLFQQFLIMKEKLAEYNKARDQLRRKKHYLQQLQEDLSKKETTEQDFSVEIESEQKRRDKLHQLQSQIKKIDVDIQSNLEKQKPYFTEMSNLFQQANVTEEEAFITNGKNFEEKSELEQKQNQLTDSLSVLFDEMEIEQFAKGQYEDDVTLEQMLQQLQQQIEQQKEILSGNRQKLSDLRASITLLEGKEDASIMRHQYEQLKERTNQLAKEWAINQIATEKIAKAKAKYYADYIPKVFEYASSYFVQLTNAKYKEIFIPNENEWIKVMDTDGFVFTIAELSQGTKDQLYIALRLALSRIASAEIRLPFLIDDGFVHFDPKRKAFILQVLEEISKEHQVFYFTTYTKSETALQL</sequence>
<proteinExistence type="predicted"/>
<dbReference type="InterPro" id="IPR027417">
    <property type="entry name" value="P-loop_NTPase"/>
</dbReference>
<dbReference type="PANTHER" id="PTHR41259:SF1">
    <property type="entry name" value="DOUBLE-STRAND BREAK REPAIR RAD50 ATPASE, PUTATIVE-RELATED"/>
    <property type="match status" value="1"/>
</dbReference>
<feature type="coiled-coil region" evidence="1">
    <location>
        <begin position="284"/>
        <end position="355"/>
    </location>
</feature>
<feature type="coiled-coil region" evidence="1">
    <location>
        <begin position="182"/>
        <end position="240"/>
    </location>
</feature>
<feature type="transmembrane region" description="Helical" evidence="2">
    <location>
        <begin position="485"/>
        <end position="503"/>
    </location>
</feature>
<feature type="transmembrane region" description="Helical" evidence="2">
    <location>
        <begin position="459"/>
        <end position="479"/>
    </location>
</feature>
<keyword evidence="1" id="KW-0175">Coiled coil</keyword>
<evidence type="ECO:0000256" key="1">
    <source>
        <dbReference type="SAM" id="Coils"/>
    </source>
</evidence>